<proteinExistence type="inferred from homology"/>
<dbReference type="Gene3D" id="2.40.420.20">
    <property type="match status" value="1"/>
</dbReference>
<dbReference type="RefSeq" id="WP_201328071.1">
    <property type="nucleotide sequence ID" value="NZ_AP017470.1"/>
</dbReference>
<sequence length="399" mass="45271">MRKKLLFVMIVLIVGLAGFFINEQVKASNKNETEIEKNETGEKEKEFEEKISLTKDEIKEFGIETVPAISRLIESEIHLPGEINLNYDKTARISPRVKGKTVKVLKGLGDKVKKGDTLAIISSRELANAKAEYLASIERLKLAKTVLEREKKLWEKQITSQQEYLEAQKNYTEAKINYTTIKQKLYSFGIKGTELKNLEKDGNTDLTLYTIKAPFDGIILTKNISVGENVNEDTEIYTISDLSTVWAIITIYPQYLNYINIGHKVYIKFNNGIKDVKGKIDFIAPVVGEETRTATARVVIKNPKLHYKPGMFFTAEVKLPGKVAEVTVPLTAFQEIEGEKYVFVKKGKYFEPRKVKIGRTNNKFAEILEGVKKGEEVVYKGSFTLKAQMTKDSFADEEE</sequence>
<evidence type="ECO:0000256" key="6">
    <source>
        <dbReference type="SAM" id="Coils"/>
    </source>
</evidence>
<name>A0A7R6PY51_9BACT</name>
<dbReference type="InterPro" id="IPR058647">
    <property type="entry name" value="BSH_CzcB-like"/>
</dbReference>
<keyword evidence="3" id="KW-0862">Zinc</keyword>
<dbReference type="GO" id="GO:0046686">
    <property type="term" value="P:response to cadmium ion"/>
    <property type="evidence" value="ECO:0007669"/>
    <property type="project" value="UniProtKB-KW"/>
</dbReference>
<accession>A0A7R6PY51</accession>
<keyword evidence="12" id="KW-1185">Reference proteome</keyword>
<comment type="function">
    <text evidence="5">CzcA and CzcB together would act in zinc efflux nearly as effectively as the complete czc efflux system (CzcABC). The CzcB protein is thought to funnel zinc cations to the CzcA transport protein.</text>
</comment>
<dbReference type="GO" id="GO:0046914">
    <property type="term" value="F:transition metal ion binding"/>
    <property type="evidence" value="ECO:0007669"/>
    <property type="project" value="TreeGrafter"/>
</dbReference>
<dbReference type="Pfam" id="PF25893">
    <property type="entry name" value="HH_CzcB"/>
    <property type="match status" value="1"/>
</dbReference>
<dbReference type="GO" id="GO:0015679">
    <property type="term" value="P:plasma membrane copper ion transport"/>
    <property type="evidence" value="ECO:0007669"/>
    <property type="project" value="TreeGrafter"/>
</dbReference>
<dbReference type="GO" id="GO:0030288">
    <property type="term" value="C:outer membrane-bounded periplasmic space"/>
    <property type="evidence" value="ECO:0007669"/>
    <property type="project" value="TreeGrafter"/>
</dbReference>
<dbReference type="InterPro" id="IPR058648">
    <property type="entry name" value="HH_CzcB-like"/>
</dbReference>
<feature type="domain" description="CzcB-like C-terminal circularly permuted SH3-like" evidence="10">
    <location>
        <begin position="326"/>
        <end position="386"/>
    </location>
</feature>
<dbReference type="GO" id="GO:0060003">
    <property type="term" value="P:copper ion export"/>
    <property type="evidence" value="ECO:0007669"/>
    <property type="project" value="TreeGrafter"/>
</dbReference>
<evidence type="ECO:0000256" key="1">
    <source>
        <dbReference type="ARBA" id="ARBA00009477"/>
    </source>
</evidence>
<gene>
    <name evidence="11" type="primary">czcB</name>
    <name evidence="11" type="ORF">TTHT_0091</name>
</gene>
<dbReference type="InterPro" id="IPR051909">
    <property type="entry name" value="MFP_Cation_Efflux"/>
</dbReference>
<evidence type="ECO:0000313" key="12">
    <source>
        <dbReference type="Proteomes" id="UP000595564"/>
    </source>
</evidence>
<evidence type="ECO:0000259" key="8">
    <source>
        <dbReference type="Pfam" id="PF25954"/>
    </source>
</evidence>
<protein>
    <submittedName>
        <fullName evidence="11">Cobalt-zinc-cadmium resistance protein CzcB</fullName>
    </submittedName>
</protein>
<dbReference type="Gene3D" id="2.40.30.170">
    <property type="match status" value="1"/>
</dbReference>
<feature type="domain" description="CzcB-like barrel-sandwich hybrid" evidence="9">
    <location>
        <begin position="89"/>
        <end position="241"/>
    </location>
</feature>
<evidence type="ECO:0000256" key="4">
    <source>
        <dbReference type="ARBA" id="ARBA00043263"/>
    </source>
</evidence>
<evidence type="ECO:0000259" key="7">
    <source>
        <dbReference type="Pfam" id="PF25893"/>
    </source>
</evidence>
<dbReference type="InterPro" id="IPR058649">
    <property type="entry name" value="CzcB_C"/>
</dbReference>
<dbReference type="InterPro" id="IPR058792">
    <property type="entry name" value="Beta-barrel_RND_2"/>
</dbReference>
<dbReference type="Pfam" id="PF25975">
    <property type="entry name" value="CzcB_C"/>
    <property type="match status" value="1"/>
</dbReference>
<dbReference type="InterPro" id="IPR006143">
    <property type="entry name" value="RND_pump_MFP"/>
</dbReference>
<dbReference type="Pfam" id="PF25973">
    <property type="entry name" value="BSH_CzcB"/>
    <property type="match status" value="1"/>
</dbReference>
<comment type="similarity">
    <text evidence="1">Belongs to the membrane fusion protein (MFP) (TC 8.A.1) family.</text>
</comment>
<feature type="domain" description="CzcB-like alpha-helical hairpin" evidence="7">
    <location>
        <begin position="129"/>
        <end position="186"/>
    </location>
</feature>
<organism evidence="11 12">
    <name type="scientific">Thermotomaculum hydrothermale</name>
    <dbReference type="NCBI Taxonomy" id="981385"/>
    <lineage>
        <taxon>Bacteria</taxon>
        <taxon>Pseudomonadati</taxon>
        <taxon>Acidobacteriota</taxon>
        <taxon>Holophagae</taxon>
        <taxon>Thermotomaculales</taxon>
        <taxon>Thermotomaculaceae</taxon>
        <taxon>Thermotomaculum</taxon>
    </lineage>
</organism>
<reference evidence="11 12" key="1">
    <citation type="journal article" date="2012" name="Extremophiles">
        <title>Thermotomaculum hydrothermale gen. nov., sp. nov., a novel heterotrophic thermophile within the phylum Acidobacteria from a deep-sea hydrothermal vent chimney in the Southern Okinawa Trough.</title>
        <authorList>
            <person name="Izumi H."/>
            <person name="Nunoura T."/>
            <person name="Miyazaki M."/>
            <person name="Mino S."/>
            <person name="Toki T."/>
            <person name="Takai K."/>
            <person name="Sako Y."/>
            <person name="Sawabe T."/>
            <person name="Nakagawa S."/>
        </authorList>
    </citation>
    <scope>NUCLEOTIDE SEQUENCE [LARGE SCALE GENOMIC DNA]</scope>
    <source>
        <strain evidence="11 12">AC55</strain>
    </source>
</reference>
<keyword evidence="6" id="KW-0175">Coiled coil</keyword>
<evidence type="ECO:0000256" key="5">
    <source>
        <dbReference type="ARBA" id="ARBA00058766"/>
    </source>
</evidence>
<dbReference type="NCBIfam" id="TIGR01730">
    <property type="entry name" value="RND_mfp"/>
    <property type="match status" value="1"/>
</dbReference>
<feature type="coiled-coil region" evidence="6">
    <location>
        <begin position="130"/>
        <end position="157"/>
    </location>
</feature>
<keyword evidence="4" id="KW-0105">Cadmium resistance</keyword>
<evidence type="ECO:0000256" key="3">
    <source>
        <dbReference type="ARBA" id="ARBA00022833"/>
    </source>
</evidence>
<evidence type="ECO:0000259" key="10">
    <source>
        <dbReference type="Pfam" id="PF25975"/>
    </source>
</evidence>
<feature type="domain" description="CusB-like beta-barrel" evidence="8">
    <location>
        <begin position="244"/>
        <end position="317"/>
    </location>
</feature>
<dbReference type="Proteomes" id="UP000595564">
    <property type="component" value="Chromosome"/>
</dbReference>
<dbReference type="SUPFAM" id="SSF111369">
    <property type="entry name" value="HlyD-like secretion proteins"/>
    <property type="match status" value="1"/>
</dbReference>
<dbReference type="PANTHER" id="PTHR30097:SF4">
    <property type="entry name" value="SLR6042 PROTEIN"/>
    <property type="match status" value="1"/>
</dbReference>
<dbReference type="GO" id="GO:0016020">
    <property type="term" value="C:membrane"/>
    <property type="evidence" value="ECO:0007669"/>
    <property type="project" value="InterPro"/>
</dbReference>
<dbReference type="KEGG" id="thyd:TTHT_0091"/>
<dbReference type="FunFam" id="2.40.30.170:FF:000010">
    <property type="entry name" value="Efflux RND transporter periplasmic adaptor subunit"/>
    <property type="match status" value="1"/>
</dbReference>
<evidence type="ECO:0000313" key="11">
    <source>
        <dbReference type="EMBL" id="BBB31738.1"/>
    </source>
</evidence>
<dbReference type="Gene3D" id="1.10.287.470">
    <property type="entry name" value="Helix hairpin bin"/>
    <property type="match status" value="1"/>
</dbReference>
<dbReference type="GO" id="GO:0022857">
    <property type="term" value="F:transmembrane transporter activity"/>
    <property type="evidence" value="ECO:0007669"/>
    <property type="project" value="InterPro"/>
</dbReference>
<keyword evidence="2" id="KW-0813">Transport</keyword>
<dbReference type="Pfam" id="PF25954">
    <property type="entry name" value="Beta-barrel_RND_2"/>
    <property type="match status" value="1"/>
</dbReference>
<dbReference type="EMBL" id="AP017470">
    <property type="protein sequence ID" value="BBB31738.1"/>
    <property type="molecule type" value="Genomic_DNA"/>
</dbReference>
<dbReference type="PANTHER" id="PTHR30097">
    <property type="entry name" value="CATION EFFLUX SYSTEM PROTEIN CUSB"/>
    <property type="match status" value="1"/>
</dbReference>
<evidence type="ECO:0000259" key="9">
    <source>
        <dbReference type="Pfam" id="PF25973"/>
    </source>
</evidence>
<dbReference type="FunFam" id="2.40.420.20:FF:000006">
    <property type="entry name" value="RND family efflux transporter MFP subunit"/>
    <property type="match status" value="1"/>
</dbReference>
<dbReference type="AlphaFoldDB" id="A0A7R6PY51"/>
<evidence type="ECO:0000256" key="2">
    <source>
        <dbReference type="ARBA" id="ARBA00022448"/>
    </source>
</evidence>